<reference evidence="2 3" key="1">
    <citation type="journal article" date="2020" name="Nature">
        <title>Six reference-quality genomes reveal evolution of bat adaptations.</title>
        <authorList>
            <person name="Jebb D."/>
            <person name="Huang Z."/>
            <person name="Pippel M."/>
            <person name="Hughes G.M."/>
            <person name="Lavrichenko K."/>
            <person name="Devanna P."/>
            <person name="Winkler S."/>
            <person name="Jermiin L.S."/>
            <person name="Skirmuntt E.C."/>
            <person name="Katzourakis A."/>
            <person name="Burkitt-Gray L."/>
            <person name="Ray D.A."/>
            <person name="Sullivan K.A.M."/>
            <person name="Roscito J.G."/>
            <person name="Kirilenko B.M."/>
            <person name="Davalos L.M."/>
            <person name="Corthals A.P."/>
            <person name="Power M.L."/>
            <person name="Jones G."/>
            <person name="Ransome R.D."/>
            <person name="Dechmann D.K.N."/>
            <person name="Locatelli A.G."/>
            <person name="Puechmaille S.J."/>
            <person name="Fedrigo O."/>
            <person name="Jarvis E.D."/>
            <person name="Hiller M."/>
            <person name="Vernes S.C."/>
            <person name="Myers E.W."/>
            <person name="Teeling E.C."/>
        </authorList>
    </citation>
    <scope>NUCLEOTIDE SEQUENCE [LARGE SCALE GENOMIC DNA]</scope>
    <source>
        <strain evidence="2">MRhiFer1</strain>
        <tissue evidence="2">Lung</tissue>
    </source>
</reference>
<proteinExistence type="predicted"/>
<feature type="region of interest" description="Disordered" evidence="1">
    <location>
        <begin position="1"/>
        <end position="21"/>
    </location>
</feature>
<name>A0A7J7ZCL6_RHIFE</name>
<accession>A0A7J7ZCL6</accession>
<sequence length="139" mass="15244">MKEGPGLPRTVGSRRRPHSTLTRTQGFARAVCQLRYLGVGVEVGRQPQELQITYSEDSLKWNKFPNSHYLTSLRDRRPPLTGYRERAAVSASHRFPGRFPASQARAAPLAPENRAERTAGLPRVPSSEGVHGDAGASGI</sequence>
<feature type="region of interest" description="Disordered" evidence="1">
    <location>
        <begin position="94"/>
        <end position="139"/>
    </location>
</feature>
<evidence type="ECO:0000313" key="2">
    <source>
        <dbReference type="EMBL" id="KAF6372007.1"/>
    </source>
</evidence>
<comment type="caution">
    <text evidence="2">The sequence shown here is derived from an EMBL/GenBank/DDBJ whole genome shotgun (WGS) entry which is preliminary data.</text>
</comment>
<dbReference type="Proteomes" id="UP000585614">
    <property type="component" value="Unassembled WGS sequence"/>
</dbReference>
<organism evidence="2 3">
    <name type="scientific">Rhinolophus ferrumequinum</name>
    <name type="common">Greater horseshoe bat</name>
    <dbReference type="NCBI Taxonomy" id="59479"/>
    <lineage>
        <taxon>Eukaryota</taxon>
        <taxon>Metazoa</taxon>
        <taxon>Chordata</taxon>
        <taxon>Craniata</taxon>
        <taxon>Vertebrata</taxon>
        <taxon>Euteleostomi</taxon>
        <taxon>Mammalia</taxon>
        <taxon>Eutheria</taxon>
        <taxon>Laurasiatheria</taxon>
        <taxon>Chiroptera</taxon>
        <taxon>Yinpterochiroptera</taxon>
        <taxon>Rhinolophoidea</taxon>
        <taxon>Rhinolophidae</taxon>
        <taxon>Rhinolophinae</taxon>
        <taxon>Rhinolophus</taxon>
    </lineage>
</organism>
<dbReference type="EMBL" id="JACAGC010000004">
    <property type="protein sequence ID" value="KAF6372007.1"/>
    <property type="molecule type" value="Genomic_DNA"/>
</dbReference>
<evidence type="ECO:0000313" key="3">
    <source>
        <dbReference type="Proteomes" id="UP000585614"/>
    </source>
</evidence>
<dbReference type="AlphaFoldDB" id="A0A7J7ZCL6"/>
<protein>
    <submittedName>
        <fullName evidence="2">Uncharacterized protein</fullName>
    </submittedName>
</protein>
<evidence type="ECO:0000256" key="1">
    <source>
        <dbReference type="SAM" id="MobiDB-lite"/>
    </source>
</evidence>
<gene>
    <name evidence="2" type="ORF">mRhiFer1_009746</name>
</gene>